<evidence type="ECO:0000313" key="2">
    <source>
        <dbReference type="EMBL" id="CAG5068756.1"/>
    </source>
</evidence>
<reference evidence="2 3" key="1">
    <citation type="submission" date="2021-04" db="EMBL/GenBank/DDBJ databases">
        <authorList>
            <person name="Rodrigo-Torres L."/>
            <person name="Arahal R. D."/>
            <person name="Lucena T."/>
        </authorList>
    </citation>
    <scope>NUCLEOTIDE SEQUENCE [LARGE SCALE GENOMIC DNA]</scope>
    <source>
        <strain evidence="2 3">CECT 9623</strain>
    </source>
</reference>
<name>A0ABN7R9J5_9BACT</name>
<organism evidence="2 3">
    <name type="scientific">Dyadobacter linearis</name>
    <dbReference type="NCBI Taxonomy" id="2823330"/>
    <lineage>
        <taxon>Bacteria</taxon>
        <taxon>Pseudomonadati</taxon>
        <taxon>Bacteroidota</taxon>
        <taxon>Cytophagia</taxon>
        <taxon>Cytophagales</taxon>
        <taxon>Spirosomataceae</taxon>
        <taxon>Dyadobacter</taxon>
    </lineage>
</organism>
<sequence>MRQKAAAIVGVVTNNKQNESKSTVNPYNASENQKHSPPNDKTDTNCKNTPIREQLASNLLHRVSMNVIELLFQYFR</sequence>
<keyword evidence="3" id="KW-1185">Reference proteome</keyword>
<dbReference type="Proteomes" id="UP000679725">
    <property type="component" value="Unassembled WGS sequence"/>
</dbReference>
<feature type="compositionally biased region" description="Basic and acidic residues" evidence="1">
    <location>
        <begin position="32"/>
        <end position="44"/>
    </location>
</feature>
<feature type="region of interest" description="Disordered" evidence="1">
    <location>
        <begin position="1"/>
        <end position="46"/>
    </location>
</feature>
<dbReference type="EMBL" id="CAJRAU010000002">
    <property type="protein sequence ID" value="CAG5068756.1"/>
    <property type="molecule type" value="Genomic_DNA"/>
</dbReference>
<proteinExistence type="predicted"/>
<comment type="caution">
    <text evidence="2">The sequence shown here is derived from an EMBL/GenBank/DDBJ whole genome shotgun (WGS) entry which is preliminary data.</text>
</comment>
<accession>A0ABN7R9J5</accession>
<evidence type="ECO:0000313" key="3">
    <source>
        <dbReference type="Proteomes" id="UP000679725"/>
    </source>
</evidence>
<evidence type="ECO:0000256" key="1">
    <source>
        <dbReference type="SAM" id="MobiDB-lite"/>
    </source>
</evidence>
<protein>
    <submittedName>
        <fullName evidence="2">Uncharacterized protein</fullName>
    </submittedName>
</protein>
<feature type="compositionally biased region" description="Polar residues" evidence="1">
    <location>
        <begin position="12"/>
        <end position="31"/>
    </location>
</feature>
<gene>
    <name evidence="2" type="ORF">DYBT9623_01488</name>
</gene>